<dbReference type="PROSITE" id="PS50110">
    <property type="entry name" value="RESPONSE_REGULATORY"/>
    <property type="match status" value="1"/>
</dbReference>
<name>A0A285X8D8_9FLAO</name>
<evidence type="ECO:0000259" key="3">
    <source>
        <dbReference type="PROSITE" id="PS50930"/>
    </source>
</evidence>
<dbReference type="EMBL" id="OCMF01000004">
    <property type="protein sequence ID" value="SOC81054.1"/>
    <property type="molecule type" value="Genomic_DNA"/>
</dbReference>
<dbReference type="Pfam" id="PF00072">
    <property type="entry name" value="Response_reg"/>
    <property type="match status" value="1"/>
</dbReference>
<gene>
    <name evidence="4" type="ORF">SAMN06296241_2626</name>
</gene>
<dbReference type="PANTHER" id="PTHR45526">
    <property type="entry name" value="TRANSCRIPTIONAL REGULATORY PROTEIN DPIA"/>
    <property type="match status" value="1"/>
</dbReference>
<keyword evidence="1" id="KW-0597">Phosphoprotein</keyword>
<organism evidence="4 5">
    <name type="scientific">Salinimicrobium sediminis</name>
    <dbReference type="NCBI Taxonomy" id="1343891"/>
    <lineage>
        <taxon>Bacteria</taxon>
        <taxon>Pseudomonadati</taxon>
        <taxon>Bacteroidota</taxon>
        <taxon>Flavobacteriia</taxon>
        <taxon>Flavobacteriales</taxon>
        <taxon>Flavobacteriaceae</taxon>
        <taxon>Salinimicrobium</taxon>
    </lineage>
</organism>
<dbReference type="AlphaFoldDB" id="A0A285X8D8"/>
<evidence type="ECO:0000256" key="1">
    <source>
        <dbReference type="PROSITE-ProRule" id="PRU00169"/>
    </source>
</evidence>
<dbReference type="GO" id="GO:0003677">
    <property type="term" value="F:DNA binding"/>
    <property type="evidence" value="ECO:0007669"/>
    <property type="project" value="InterPro"/>
</dbReference>
<dbReference type="Proteomes" id="UP000219193">
    <property type="component" value="Unassembled WGS sequence"/>
</dbReference>
<dbReference type="Gene3D" id="3.40.50.2300">
    <property type="match status" value="1"/>
</dbReference>
<dbReference type="InterPro" id="IPR051271">
    <property type="entry name" value="2C-system_Tx_regulators"/>
</dbReference>
<dbReference type="InterPro" id="IPR011006">
    <property type="entry name" value="CheY-like_superfamily"/>
</dbReference>
<dbReference type="RefSeq" id="WP_097056838.1">
    <property type="nucleotide sequence ID" value="NZ_OCMF01000004.1"/>
</dbReference>
<dbReference type="InterPro" id="IPR007492">
    <property type="entry name" value="LytTR_DNA-bd_dom"/>
</dbReference>
<dbReference type="SMART" id="SM00448">
    <property type="entry name" value="REC"/>
    <property type="match status" value="1"/>
</dbReference>
<dbReference type="PANTHER" id="PTHR45526:SF1">
    <property type="entry name" value="TRANSCRIPTIONAL REGULATORY PROTEIN DCUR-RELATED"/>
    <property type="match status" value="1"/>
</dbReference>
<evidence type="ECO:0000313" key="4">
    <source>
        <dbReference type="EMBL" id="SOC81054.1"/>
    </source>
</evidence>
<evidence type="ECO:0000259" key="2">
    <source>
        <dbReference type="PROSITE" id="PS50110"/>
    </source>
</evidence>
<protein>
    <submittedName>
        <fullName evidence="4">Two component transcriptional regulator, LytTR family</fullName>
    </submittedName>
</protein>
<dbReference type="PROSITE" id="PS50930">
    <property type="entry name" value="HTH_LYTTR"/>
    <property type="match status" value="1"/>
</dbReference>
<dbReference type="InterPro" id="IPR001789">
    <property type="entry name" value="Sig_transdc_resp-reg_receiver"/>
</dbReference>
<reference evidence="5" key="1">
    <citation type="submission" date="2017-09" db="EMBL/GenBank/DDBJ databases">
        <authorList>
            <person name="Varghese N."/>
            <person name="Submissions S."/>
        </authorList>
    </citation>
    <scope>NUCLEOTIDE SEQUENCE [LARGE SCALE GENOMIC DNA]</scope>
    <source>
        <strain evidence="5">CGMCC 1.12641</strain>
    </source>
</reference>
<accession>A0A285X8D8</accession>
<proteinExistence type="predicted"/>
<dbReference type="Gene3D" id="2.40.50.1020">
    <property type="entry name" value="LytTr DNA-binding domain"/>
    <property type="match status" value="1"/>
</dbReference>
<keyword evidence="5" id="KW-1185">Reference proteome</keyword>
<evidence type="ECO:0000313" key="5">
    <source>
        <dbReference type="Proteomes" id="UP000219193"/>
    </source>
</evidence>
<feature type="modified residue" description="4-aspartylphosphate" evidence="1">
    <location>
        <position position="55"/>
    </location>
</feature>
<sequence length="231" mass="26337">MRYRCIIVDDEPNAINILSKYVAAVPILELCGTCTNGLQALDVLFGKKIDLIFLDIEMPGLQGTMLVKSLQNPPAVIFTTAHNHFAAEAFDLDALDYLIKPVSFERFLKAINKLPRNFSEGNEIVGLMSNYLYFRSGRKMVKVLFDNILYIECLKDYIIIHRNNAPEVRVKQAFNTLEAILPRHLFLRIHRSFIVSKPKITAFSRDFVEIGSLEIPIGRKYKEVTAALEED</sequence>
<dbReference type="SMART" id="SM00850">
    <property type="entry name" value="LytTR"/>
    <property type="match status" value="1"/>
</dbReference>
<dbReference type="Pfam" id="PF04397">
    <property type="entry name" value="LytTR"/>
    <property type="match status" value="1"/>
</dbReference>
<feature type="domain" description="HTH LytTR-type" evidence="3">
    <location>
        <begin position="132"/>
        <end position="195"/>
    </location>
</feature>
<feature type="domain" description="Response regulatory" evidence="2">
    <location>
        <begin position="4"/>
        <end position="115"/>
    </location>
</feature>
<dbReference type="GO" id="GO:0000156">
    <property type="term" value="F:phosphorelay response regulator activity"/>
    <property type="evidence" value="ECO:0007669"/>
    <property type="project" value="TreeGrafter"/>
</dbReference>
<dbReference type="SUPFAM" id="SSF52172">
    <property type="entry name" value="CheY-like"/>
    <property type="match status" value="1"/>
</dbReference>
<dbReference type="OrthoDB" id="2168082at2"/>